<proteinExistence type="predicted"/>
<sequence>MVRDLDVVERQLEMGMVKTITTGNILNYVELLFSPNIKSQYYFNQGKNLIQHCVKDCDLGVEGYNCNINKRVLRDVIINLNTLYNQLEDDPEDTVKGDKCL</sequence>
<evidence type="ECO:0000313" key="1">
    <source>
        <dbReference type="EMBL" id="NDO67345.1"/>
    </source>
</evidence>
<comment type="caution">
    <text evidence="1">The sequence shown here is derived from an EMBL/GenBank/DDBJ whole genome shotgun (WGS) entry which is preliminary data.</text>
</comment>
<gene>
    <name evidence="1" type="ORF">FMM80_00795</name>
</gene>
<dbReference type="AlphaFoldDB" id="A0A9X5H4V7"/>
<dbReference type="EMBL" id="VIRB01000007">
    <property type="protein sequence ID" value="NDO67345.1"/>
    <property type="molecule type" value="Genomic_DNA"/>
</dbReference>
<dbReference type="OrthoDB" id="2087134at2"/>
<protein>
    <submittedName>
        <fullName evidence="1">Uncharacterized protein</fullName>
    </submittedName>
</protein>
<evidence type="ECO:0000313" key="2">
    <source>
        <dbReference type="Proteomes" id="UP000474104"/>
    </source>
</evidence>
<dbReference type="RefSeq" id="WP_004068583.1">
    <property type="nucleotide sequence ID" value="NZ_VIRB01000007.1"/>
</dbReference>
<accession>A0A9X5H4V7</accession>
<reference evidence="1 2" key="1">
    <citation type="submission" date="2019-07" db="EMBL/GenBank/DDBJ databases">
        <title>Draft genome sequences of 15 bacterial species constituting the stable defined intestinal microbiota of the GM15 gnotobiotic mouse model.</title>
        <authorList>
            <person name="Elie C."/>
            <person name="Mathieu A."/>
            <person name="Saliou A."/>
            <person name="Darnaud M."/>
            <person name="Leulier F."/>
            <person name="Tamellini A."/>
        </authorList>
    </citation>
    <scope>NUCLEOTIDE SEQUENCE [LARGE SCALE GENOMIC DNA]</scope>
    <source>
        <strain evidence="2">ASF 502</strain>
    </source>
</reference>
<organism evidence="1 2">
    <name type="scientific">Schaedlerella arabinosiphila</name>
    <dbReference type="NCBI Taxonomy" id="2044587"/>
    <lineage>
        <taxon>Bacteria</taxon>
        <taxon>Bacillati</taxon>
        <taxon>Bacillota</taxon>
        <taxon>Clostridia</taxon>
        <taxon>Lachnospirales</taxon>
        <taxon>Lachnospiraceae</taxon>
        <taxon>Schaedlerella</taxon>
    </lineage>
</organism>
<name>A0A9X5H4V7_9FIRM</name>
<dbReference type="Proteomes" id="UP000474104">
    <property type="component" value="Unassembled WGS sequence"/>
</dbReference>